<proteinExistence type="predicted"/>
<feature type="domain" description="Outer membrane lipoprotein BamD-like" evidence="2">
    <location>
        <begin position="36"/>
        <end position="219"/>
    </location>
</feature>
<dbReference type="Proteomes" id="UP000823750">
    <property type="component" value="Unassembled WGS sequence"/>
</dbReference>
<accession>A0A9D9J272</accession>
<evidence type="ECO:0000313" key="3">
    <source>
        <dbReference type="EMBL" id="MBO8485340.1"/>
    </source>
</evidence>
<name>A0A9D9J272_9BACT</name>
<dbReference type="InterPro" id="IPR011990">
    <property type="entry name" value="TPR-like_helical_dom_sf"/>
</dbReference>
<dbReference type="Gene3D" id="1.25.40.10">
    <property type="entry name" value="Tetratricopeptide repeat domain"/>
    <property type="match status" value="1"/>
</dbReference>
<reference evidence="3" key="2">
    <citation type="journal article" date="2021" name="PeerJ">
        <title>Extensive microbial diversity within the chicken gut microbiome revealed by metagenomics and culture.</title>
        <authorList>
            <person name="Gilroy R."/>
            <person name="Ravi A."/>
            <person name="Getino M."/>
            <person name="Pursley I."/>
            <person name="Horton D.L."/>
            <person name="Alikhan N.F."/>
            <person name="Baker D."/>
            <person name="Gharbi K."/>
            <person name="Hall N."/>
            <person name="Watson M."/>
            <person name="Adriaenssens E.M."/>
            <person name="Foster-Nyarko E."/>
            <person name="Jarju S."/>
            <person name="Secka A."/>
            <person name="Antonio M."/>
            <person name="Oren A."/>
            <person name="Chaudhuri R.R."/>
            <person name="La Ragione R."/>
            <person name="Hildebrand F."/>
            <person name="Pallen M.J."/>
        </authorList>
    </citation>
    <scope>NUCLEOTIDE SEQUENCE</scope>
    <source>
        <strain evidence="3">B2-16538</strain>
    </source>
</reference>
<keyword evidence="1" id="KW-0732">Signal</keyword>
<dbReference type="InterPro" id="IPR039565">
    <property type="entry name" value="BamD-like"/>
</dbReference>
<dbReference type="SUPFAM" id="SSF48452">
    <property type="entry name" value="TPR-like"/>
    <property type="match status" value="1"/>
</dbReference>
<gene>
    <name evidence="3" type="primary">bamD</name>
    <name evidence="3" type="ORF">IAB78_02830</name>
</gene>
<sequence length="341" mass="40139">MRTIRFILPFLSAIVAFSSCKSQYEMLLNSNDADLKYEAAFQYFNDSKFTKAASLFESMSVLTGGTERDDTVQYYWGLSNYRAKDFYKAETNFQKFIESYPRSPFAPEARFLRLDCLYRQTLRYELDQSPTYVAINAIAEYMAEYPEATNIKICQEMLDDLNERLDTKAFEAARLYYRMEDYIASRVSFRNVLKDDSENVFREDILYYIAMSSYRYAQLSVHQKQKERYMTFVDDYLNFIGEYPESSYRRELDAIYRRSQRALGRYQGLPADEELEELDSRAFEKERRRMARSEAGQIRKGAKANERLVDATEDAVIIDGMINEAEAKSMPAEKKVRNKRD</sequence>
<dbReference type="EMBL" id="JADILX010000051">
    <property type="protein sequence ID" value="MBO8485340.1"/>
    <property type="molecule type" value="Genomic_DNA"/>
</dbReference>
<dbReference type="AlphaFoldDB" id="A0A9D9J272"/>
<organism evidence="3 4">
    <name type="scientific">Candidatus Cryptobacteroides excrementavium</name>
    <dbReference type="NCBI Taxonomy" id="2840759"/>
    <lineage>
        <taxon>Bacteria</taxon>
        <taxon>Pseudomonadati</taxon>
        <taxon>Bacteroidota</taxon>
        <taxon>Bacteroidia</taxon>
        <taxon>Bacteroidales</taxon>
        <taxon>Candidatus Cryptobacteroides</taxon>
    </lineage>
</organism>
<protein>
    <submittedName>
        <fullName evidence="3">Outer membrane protein assembly factor BamD</fullName>
    </submittedName>
</protein>
<evidence type="ECO:0000256" key="1">
    <source>
        <dbReference type="ARBA" id="ARBA00022729"/>
    </source>
</evidence>
<reference evidence="3" key="1">
    <citation type="submission" date="2020-10" db="EMBL/GenBank/DDBJ databases">
        <authorList>
            <person name="Gilroy R."/>
        </authorList>
    </citation>
    <scope>NUCLEOTIDE SEQUENCE</scope>
    <source>
        <strain evidence="3">B2-16538</strain>
    </source>
</reference>
<dbReference type="PROSITE" id="PS51257">
    <property type="entry name" value="PROKAR_LIPOPROTEIN"/>
    <property type="match status" value="1"/>
</dbReference>
<dbReference type="Pfam" id="PF13525">
    <property type="entry name" value="YfiO"/>
    <property type="match status" value="1"/>
</dbReference>
<comment type="caution">
    <text evidence="3">The sequence shown here is derived from an EMBL/GenBank/DDBJ whole genome shotgun (WGS) entry which is preliminary data.</text>
</comment>
<evidence type="ECO:0000313" key="4">
    <source>
        <dbReference type="Proteomes" id="UP000823750"/>
    </source>
</evidence>
<evidence type="ECO:0000259" key="2">
    <source>
        <dbReference type="Pfam" id="PF13525"/>
    </source>
</evidence>